<dbReference type="Proteomes" id="UP000314294">
    <property type="component" value="Unassembled WGS sequence"/>
</dbReference>
<evidence type="ECO:0000313" key="1">
    <source>
        <dbReference type="EMBL" id="TNN36670.1"/>
    </source>
</evidence>
<proteinExistence type="predicted"/>
<dbReference type="EMBL" id="SRLO01001587">
    <property type="protein sequence ID" value="TNN36670.1"/>
    <property type="molecule type" value="Genomic_DNA"/>
</dbReference>
<name>A0A4Z2F707_9TELE</name>
<evidence type="ECO:0000313" key="2">
    <source>
        <dbReference type="Proteomes" id="UP000314294"/>
    </source>
</evidence>
<reference evidence="1 2" key="1">
    <citation type="submission" date="2019-03" db="EMBL/GenBank/DDBJ databases">
        <title>First draft genome of Liparis tanakae, snailfish: a comprehensive survey of snailfish specific genes.</title>
        <authorList>
            <person name="Kim W."/>
            <person name="Song I."/>
            <person name="Jeong J.-H."/>
            <person name="Kim D."/>
            <person name="Kim S."/>
            <person name="Ryu S."/>
            <person name="Song J.Y."/>
            <person name="Lee S.K."/>
        </authorList>
    </citation>
    <scope>NUCLEOTIDE SEQUENCE [LARGE SCALE GENOMIC DNA]</scope>
    <source>
        <tissue evidence="1">Muscle</tissue>
    </source>
</reference>
<organism evidence="1 2">
    <name type="scientific">Liparis tanakae</name>
    <name type="common">Tanaka's snailfish</name>
    <dbReference type="NCBI Taxonomy" id="230148"/>
    <lineage>
        <taxon>Eukaryota</taxon>
        <taxon>Metazoa</taxon>
        <taxon>Chordata</taxon>
        <taxon>Craniata</taxon>
        <taxon>Vertebrata</taxon>
        <taxon>Euteleostomi</taxon>
        <taxon>Actinopterygii</taxon>
        <taxon>Neopterygii</taxon>
        <taxon>Teleostei</taxon>
        <taxon>Neoteleostei</taxon>
        <taxon>Acanthomorphata</taxon>
        <taxon>Eupercaria</taxon>
        <taxon>Perciformes</taxon>
        <taxon>Cottioidei</taxon>
        <taxon>Cottales</taxon>
        <taxon>Liparidae</taxon>
        <taxon>Liparis</taxon>
    </lineage>
</organism>
<keyword evidence="2" id="KW-1185">Reference proteome</keyword>
<dbReference type="AlphaFoldDB" id="A0A4Z2F707"/>
<gene>
    <name evidence="1" type="ORF">EYF80_053167</name>
</gene>
<sequence>MICKEETTRRGNEREVQSAVSCAVVKSTYLPIPGLHSPDQDALLHVRLRGFGVQLPVGGDLDVQGQLDVEKVLVLLQVSRHLALQRVHVLLQAAHRVLVTRRLHGEAVLHLPELAFQRLVLEERRQE</sequence>
<accession>A0A4Z2F707</accession>
<protein>
    <submittedName>
        <fullName evidence="1">Uncharacterized protein</fullName>
    </submittedName>
</protein>
<comment type="caution">
    <text evidence="1">The sequence shown here is derived from an EMBL/GenBank/DDBJ whole genome shotgun (WGS) entry which is preliminary data.</text>
</comment>